<comment type="caution">
    <text evidence="5">The sequence shown here is derived from an EMBL/GenBank/DDBJ whole genome shotgun (WGS) entry which is preliminary data.</text>
</comment>
<sequence>MKIFFDCRYVKTDGSHDGIARYSERLVASLGAGHDVTMLINDERQLAVLPDLPWKRISSPTSPLEILVAREVNKLKPDVVFSPMQTMGSFGRRYPLVLTLHDLIYYRHRTPPRSMPTWLRLLWRIYHLAWWPQRLLLNGADAVVTVSETTKGLMEEHRLTRRPIEVVYNAADGATVGAGTGTRTRPDGGVLVYMGAFIGYKNVEALVRAAARLPGYELHLLSRVSDADRRRLTALAPDARLVFHNGVTDEEYAEILSRATALLTASLDEGFGIPVIEAMRAGTPAVVSDIPIFREIGGDAAIYVDPHDDASIVDGIRSLEDPDAWKTRSVAGVTQASKFSWTASAEVLNALLERVATRPH</sequence>
<dbReference type="CDD" id="cd03809">
    <property type="entry name" value="GT4_MtfB-like"/>
    <property type="match status" value="1"/>
</dbReference>
<dbReference type="PANTHER" id="PTHR46401">
    <property type="entry name" value="GLYCOSYLTRANSFERASE WBBK-RELATED"/>
    <property type="match status" value="1"/>
</dbReference>
<evidence type="ECO:0000313" key="5">
    <source>
        <dbReference type="EMBL" id="PVZ94449.1"/>
    </source>
</evidence>
<keyword evidence="1 5" id="KW-0328">Glycosyltransferase</keyword>
<dbReference type="EMBL" id="QEOP01000002">
    <property type="protein sequence ID" value="PVZ94449.1"/>
    <property type="molecule type" value="Genomic_DNA"/>
</dbReference>
<dbReference type="RefSeq" id="WP_116756960.1">
    <property type="nucleotide sequence ID" value="NZ_JBHUEX010000001.1"/>
</dbReference>
<keyword evidence="6" id="KW-1185">Reference proteome</keyword>
<dbReference type="PANTHER" id="PTHR46401:SF2">
    <property type="entry name" value="GLYCOSYLTRANSFERASE WBBK-RELATED"/>
    <property type="match status" value="1"/>
</dbReference>
<evidence type="ECO:0000259" key="4">
    <source>
        <dbReference type="Pfam" id="PF13439"/>
    </source>
</evidence>
<keyword evidence="2 5" id="KW-0808">Transferase</keyword>
<dbReference type="InterPro" id="IPR001296">
    <property type="entry name" value="Glyco_trans_1"/>
</dbReference>
<dbReference type="AlphaFoldDB" id="A0A2V1HTS7"/>
<evidence type="ECO:0000256" key="1">
    <source>
        <dbReference type="ARBA" id="ARBA00022676"/>
    </source>
</evidence>
<dbReference type="Gene3D" id="3.40.50.2000">
    <property type="entry name" value="Glycogen Phosphorylase B"/>
    <property type="match status" value="2"/>
</dbReference>
<dbReference type="SUPFAM" id="SSF53756">
    <property type="entry name" value="UDP-Glycosyltransferase/glycogen phosphorylase"/>
    <property type="match status" value="1"/>
</dbReference>
<dbReference type="InterPro" id="IPR028098">
    <property type="entry name" value="Glyco_trans_4-like_N"/>
</dbReference>
<proteinExistence type="predicted"/>
<reference evidence="5 6" key="1">
    <citation type="submission" date="2018-05" db="EMBL/GenBank/DDBJ databases">
        <title>Amnibacterium sp. M8JJ-5, whole genome shotgun sequence.</title>
        <authorList>
            <person name="Tuo L."/>
        </authorList>
    </citation>
    <scope>NUCLEOTIDE SEQUENCE [LARGE SCALE GENOMIC DNA]</scope>
    <source>
        <strain evidence="5 6">M8JJ-5</strain>
    </source>
</reference>
<dbReference type="GO" id="GO:0016757">
    <property type="term" value="F:glycosyltransferase activity"/>
    <property type="evidence" value="ECO:0007669"/>
    <property type="project" value="UniProtKB-KW"/>
</dbReference>
<evidence type="ECO:0000313" key="6">
    <source>
        <dbReference type="Proteomes" id="UP000244893"/>
    </source>
</evidence>
<protein>
    <submittedName>
        <fullName evidence="5">Mannosyltransferase</fullName>
    </submittedName>
</protein>
<feature type="domain" description="Glycosyltransferase subfamily 4-like N-terminal" evidence="4">
    <location>
        <begin position="18"/>
        <end position="172"/>
    </location>
</feature>
<feature type="domain" description="Glycosyl transferase family 1" evidence="3">
    <location>
        <begin position="187"/>
        <end position="321"/>
    </location>
</feature>
<dbReference type="Proteomes" id="UP000244893">
    <property type="component" value="Unassembled WGS sequence"/>
</dbReference>
<organism evidence="5 6">
    <name type="scientific">Amnibacterium flavum</name>
    <dbReference type="NCBI Taxonomy" id="2173173"/>
    <lineage>
        <taxon>Bacteria</taxon>
        <taxon>Bacillati</taxon>
        <taxon>Actinomycetota</taxon>
        <taxon>Actinomycetes</taxon>
        <taxon>Micrococcales</taxon>
        <taxon>Microbacteriaceae</taxon>
        <taxon>Amnibacterium</taxon>
    </lineage>
</organism>
<dbReference type="GO" id="GO:0009103">
    <property type="term" value="P:lipopolysaccharide biosynthetic process"/>
    <property type="evidence" value="ECO:0007669"/>
    <property type="project" value="TreeGrafter"/>
</dbReference>
<dbReference type="Pfam" id="PF13439">
    <property type="entry name" value="Glyco_transf_4"/>
    <property type="match status" value="1"/>
</dbReference>
<accession>A0A2V1HTS7</accession>
<name>A0A2V1HTS7_9MICO</name>
<evidence type="ECO:0000259" key="3">
    <source>
        <dbReference type="Pfam" id="PF00534"/>
    </source>
</evidence>
<dbReference type="OrthoDB" id="9801609at2"/>
<dbReference type="Pfam" id="PF00534">
    <property type="entry name" value="Glycos_transf_1"/>
    <property type="match status" value="1"/>
</dbReference>
<gene>
    <name evidence="5" type="ORF">DDQ50_12115</name>
</gene>
<evidence type="ECO:0000256" key="2">
    <source>
        <dbReference type="ARBA" id="ARBA00022679"/>
    </source>
</evidence>